<gene>
    <name evidence="2" type="ORF">M422DRAFT_249875</name>
</gene>
<evidence type="ECO:0000313" key="2">
    <source>
        <dbReference type="EMBL" id="KIJ46710.1"/>
    </source>
</evidence>
<protein>
    <submittedName>
        <fullName evidence="2">Uncharacterized protein</fullName>
    </submittedName>
</protein>
<evidence type="ECO:0000313" key="3">
    <source>
        <dbReference type="Proteomes" id="UP000054279"/>
    </source>
</evidence>
<feature type="region of interest" description="Disordered" evidence="1">
    <location>
        <begin position="589"/>
        <end position="617"/>
    </location>
</feature>
<reference evidence="2 3" key="1">
    <citation type="submission" date="2014-06" db="EMBL/GenBank/DDBJ databases">
        <title>Evolutionary Origins and Diversification of the Mycorrhizal Mutualists.</title>
        <authorList>
            <consortium name="DOE Joint Genome Institute"/>
            <consortium name="Mycorrhizal Genomics Consortium"/>
            <person name="Kohler A."/>
            <person name="Kuo A."/>
            <person name="Nagy L.G."/>
            <person name="Floudas D."/>
            <person name="Copeland A."/>
            <person name="Barry K.W."/>
            <person name="Cichocki N."/>
            <person name="Veneault-Fourrey C."/>
            <person name="LaButti K."/>
            <person name="Lindquist E.A."/>
            <person name="Lipzen A."/>
            <person name="Lundell T."/>
            <person name="Morin E."/>
            <person name="Murat C."/>
            <person name="Riley R."/>
            <person name="Ohm R."/>
            <person name="Sun H."/>
            <person name="Tunlid A."/>
            <person name="Henrissat B."/>
            <person name="Grigoriev I.V."/>
            <person name="Hibbett D.S."/>
            <person name="Martin F."/>
        </authorList>
    </citation>
    <scope>NUCLEOTIDE SEQUENCE [LARGE SCALE GENOMIC DNA]</scope>
    <source>
        <strain evidence="2 3">SS14</strain>
    </source>
</reference>
<dbReference type="AlphaFoldDB" id="A0A0C9UUH4"/>
<dbReference type="OrthoDB" id="3268409at2759"/>
<dbReference type="HOGENOM" id="CLU_442904_0_0_1"/>
<accession>A0A0C9UUH4</accession>
<keyword evidence="3" id="KW-1185">Reference proteome</keyword>
<evidence type="ECO:0000256" key="1">
    <source>
        <dbReference type="SAM" id="MobiDB-lite"/>
    </source>
</evidence>
<sequence length="679" mass="76028">MAGLRDVLKWKGGIDPSLIDLHPSLANADRAKHIINSLRDKRYPDGTGFEAALKLLKQHQKLPPDEAYIRVIERHIIPGECEFLLVVCMFKSMSELLAHTSWLTIDTSFKRVWGWQEFEMEVWFPEHECSVVVAHAFTNSKSGEAHLILFERIFDVMKQDTGIEVRFRHIHGEGIDTVTADQHKGQTLGLGKFCQKLCCDRPGYCTYNHTCPLHELSPYEHLAHFYQLCFQHYSTKVHDLCGHVSENIHAAMMSLASAEPLTDLPETLDLIQRQGGKKGNDWLNDKLAAEGFALAGICRQRSLIPVKSWKAAPNTTNGNEQAHRDANRDGKNLINITTQTDIPVCDNCSTDFEQACRAIIKSSQVQKRAMKDTDKKLEATYLKLITLQRNTDRQVTALKRVMEEGKDEEGPRKQLKTAQEGMTHLLLTMKGLEAASSGNIPKPLFTVPDVPSNISGRSHDVQSITPLPLTSSSSGCMATHTVEHQGAVGQSIHHSYPKQHSIPAMKPSQLPYCLPTLLHAPHVPGYPHPMTVPHPVSMRPHAQFASSNCDSNLQVYDIRQQQIMAPVMGYAPSILLNCSLPYHALPPSHPTPHPTFQPPQAHTGHVHTPTSHTQRRPQSLLYPSHSQVPYPVIQQVSQTQPSYTAPQNTYQPSQSYYTSTGIQYTHNVNGQWPYPPSQL</sequence>
<organism evidence="2 3">
    <name type="scientific">Sphaerobolus stellatus (strain SS14)</name>
    <dbReference type="NCBI Taxonomy" id="990650"/>
    <lineage>
        <taxon>Eukaryota</taxon>
        <taxon>Fungi</taxon>
        <taxon>Dikarya</taxon>
        <taxon>Basidiomycota</taxon>
        <taxon>Agaricomycotina</taxon>
        <taxon>Agaricomycetes</taxon>
        <taxon>Phallomycetidae</taxon>
        <taxon>Geastrales</taxon>
        <taxon>Sphaerobolaceae</taxon>
        <taxon>Sphaerobolus</taxon>
    </lineage>
</organism>
<proteinExistence type="predicted"/>
<dbReference type="Proteomes" id="UP000054279">
    <property type="component" value="Unassembled WGS sequence"/>
</dbReference>
<name>A0A0C9UUH4_SPHS4</name>
<dbReference type="EMBL" id="KN837106">
    <property type="protein sequence ID" value="KIJ46710.1"/>
    <property type="molecule type" value="Genomic_DNA"/>
</dbReference>